<evidence type="ECO:0000256" key="6">
    <source>
        <dbReference type="ARBA" id="ARBA00022692"/>
    </source>
</evidence>
<dbReference type="CDD" id="cd00082">
    <property type="entry name" value="HisKA"/>
    <property type="match status" value="1"/>
</dbReference>
<comment type="subcellular location">
    <subcellularLocation>
        <location evidence="2">Cell membrane</location>
        <topology evidence="2">Multi-pass membrane protein</topology>
    </subcellularLocation>
</comment>
<dbReference type="SUPFAM" id="SSF47226">
    <property type="entry name" value="Histidine-containing phosphotransfer domain, HPT domain"/>
    <property type="match status" value="1"/>
</dbReference>
<dbReference type="InterPro" id="IPR003661">
    <property type="entry name" value="HisK_dim/P_dom"/>
</dbReference>
<evidence type="ECO:0000256" key="11">
    <source>
        <dbReference type="ARBA" id="ARBA00023136"/>
    </source>
</evidence>
<evidence type="ECO:0000256" key="9">
    <source>
        <dbReference type="ARBA" id="ARBA00022989"/>
    </source>
</evidence>
<dbReference type="Gene3D" id="1.10.287.130">
    <property type="match status" value="1"/>
</dbReference>
<protein>
    <recommendedName>
        <fullName evidence="3">histidine kinase</fullName>
        <ecNumber evidence="3">2.7.13.3</ecNumber>
    </recommendedName>
</protein>
<dbReference type="PANTHER" id="PTHR45339">
    <property type="entry name" value="HYBRID SIGNAL TRANSDUCTION HISTIDINE KINASE J"/>
    <property type="match status" value="1"/>
</dbReference>
<dbReference type="PROSITE" id="PS50109">
    <property type="entry name" value="HIS_KIN"/>
    <property type="match status" value="1"/>
</dbReference>
<dbReference type="Pfam" id="PF02518">
    <property type="entry name" value="HATPase_c"/>
    <property type="match status" value="1"/>
</dbReference>
<dbReference type="InterPro" id="IPR001789">
    <property type="entry name" value="Sig_transdc_resp-reg_receiver"/>
</dbReference>
<dbReference type="InterPro" id="IPR036641">
    <property type="entry name" value="HPT_dom_sf"/>
</dbReference>
<dbReference type="GO" id="GO:0000155">
    <property type="term" value="F:phosphorelay sensor kinase activity"/>
    <property type="evidence" value="ECO:0007669"/>
    <property type="project" value="InterPro"/>
</dbReference>
<keyword evidence="17" id="KW-1185">Reference proteome</keyword>
<dbReference type="InterPro" id="IPR036097">
    <property type="entry name" value="HisK_dim/P_sf"/>
</dbReference>
<name>A0A1N6EP24_9BACT</name>
<dbReference type="Proteomes" id="UP000185221">
    <property type="component" value="Unassembled WGS sequence"/>
</dbReference>
<gene>
    <name evidence="16" type="ORF">SAMN05444394_2346</name>
</gene>
<keyword evidence="16" id="KW-0418">Kinase</keyword>
<evidence type="ECO:0000256" key="2">
    <source>
        <dbReference type="ARBA" id="ARBA00004651"/>
    </source>
</evidence>
<feature type="domain" description="Histidine kinase" evidence="14">
    <location>
        <begin position="364"/>
        <end position="580"/>
    </location>
</feature>
<dbReference type="Gene3D" id="3.30.565.10">
    <property type="entry name" value="Histidine kinase-like ATPase, C-terminal domain"/>
    <property type="match status" value="1"/>
</dbReference>
<keyword evidence="6 13" id="KW-0812">Transmembrane</keyword>
<dbReference type="PROSITE" id="PS50110">
    <property type="entry name" value="RESPONSE_REGULATORY"/>
    <property type="match status" value="1"/>
</dbReference>
<dbReference type="EMBL" id="FSRC01000001">
    <property type="protein sequence ID" value="SIN84730.1"/>
    <property type="molecule type" value="Genomic_DNA"/>
</dbReference>
<dbReference type="InterPro" id="IPR004358">
    <property type="entry name" value="Sig_transdc_His_kin-like_C"/>
</dbReference>
<evidence type="ECO:0000256" key="8">
    <source>
        <dbReference type="ARBA" id="ARBA00022840"/>
    </source>
</evidence>
<dbReference type="SMART" id="SM00387">
    <property type="entry name" value="HATPase_c"/>
    <property type="match status" value="1"/>
</dbReference>
<dbReference type="EC" id="2.7.13.3" evidence="3"/>
<feature type="modified residue" description="4-aspartylphosphate" evidence="12">
    <location>
        <position position="651"/>
    </location>
</feature>
<dbReference type="FunFam" id="3.30.565.10:FF:000010">
    <property type="entry name" value="Sensor histidine kinase RcsC"/>
    <property type="match status" value="1"/>
</dbReference>
<dbReference type="STRING" id="226505.SAMN05444394_2346"/>
<evidence type="ECO:0000259" key="15">
    <source>
        <dbReference type="PROSITE" id="PS50110"/>
    </source>
</evidence>
<evidence type="ECO:0000256" key="1">
    <source>
        <dbReference type="ARBA" id="ARBA00000085"/>
    </source>
</evidence>
<organism evidence="16 17">
    <name type="scientific">Algoriphagus halophilus</name>
    <dbReference type="NCBI Taxonomy" id="226505"/>
    <lineage>
        <taxon>Bacteria</taxon>
        <taxon>Pseudomonadati</taxon>
        <taxon>Bacteroidota</taxon>
        <taxon>Cytophagia</taxon>
        <taxon>Cytophagales</taxon>
        <taxon>Cyclobacteriaceae</taxon>
        <taxon>Algoriphagus</taxon>
    </lineage>
</organism>
<feature type="transmembrane region" description="Helical" evidence="13">
    <location>
        <begin position="21"/>
        <end position="43"/>
    </location>
</feature>
<dbReference type="Pfam" id="PF00072">
    <property type="entry name" value="Response_reg"/>
    <property type="match status" value="1"/>
</dbReference>
<keyword evidence="4" id="KW-1003">Cell membrane</keyword>
<dbReference type="SUPFAM" id="SSF55874">
    <property type="entry name" value="ATPase domain of HSP90 chaperone/DNA topoisomerase II/histidine kinase"/>
    <property type="match status" value="1"/>
</dbReference>
<dbReference type="GO" id="GO:0005524">
    <property type="term" value="F:ATP binding"/>
    <property type="evidence" value="ECO:0007669"/>
    <property type="project" value="UniProtKB-KW"/>
</dbReference>
<evidence type="ECO:0000256" key="7">
    <source>
        <dbReference type="ARBA" id="ARBA00022741"/>
    </source>
</evidence>
<dbReference type="Pfam" id="PF00512">
    <property type="entry name" value="HisKA"/>
    <property type="match status" value="1"/>
</dbReference>
<evidence type="ECO:0000313" key="16">
    <source>
        <dbReference type="EMBL" id="SIN84730.1"/>
    </source>
</evidence>
<dbReference type="AlphaFoldDB" id="A0A1N6EP24"/>
<keyword evidence="8" id="KW-0067">ATP-binding</keyword>
<keyword evidence="5 12" id="KW-0597">Phosphoprotein</keyword>
<sequence length="852" mass="97083">MVILEDRMKKVNPPSKTARKVVIGFFFAAIFLIGVAGLTYYTLNRLVDTVAELAQPNQKLNLLSELQSEIFQITQIEQVDQGGDFRVQDSTMNSLNAKLIQLNEWASDTLEESNIRSIRENLIALVAGYKDLYEVKKNLADRNFTQEALRKVELGIRRRAADAETEPLITLRPRDIILDELEQQNATRQELPKNQELQVGRVSPEEISREEDKLVNYLRNLQKQNTRTNSTQPFTIDSILYNIKGVISRIYREESYQRQKLATLEADLSQKQSEIVGTIQELLVTLQRRTIEESNDQNNAAYGLANDVTYFLVLVVVLAVLASALLVYSILKEIRLNRTYQENLLISQQKAEQLAKSKQEFLANMSHEIRNPLHVIQGYQSVLEKSELDSAQQSYLRMIGFASQTLMEIVDDVLDFSKLEAGKLKLEYTAFDPVRLFSALQKFYELQATEKKLGFYWSLKLPEDKWLEGDQLRLKQILNNLLSNAFKFTQEGSIHVAVEWSENQLVVEIRDTGIGMSKEVLEKVFLEFDQADNSISRKFGGTGLGLAIVHRLVMLMNGEIDTQSEEGVGTNIKISLPMETTPAQEPEVDQEELNYIDLEGKNVLLVDDDKVGLRYLETIFSYFGANVIAYPGGATFRDEFEEIDIDLAIIDIQMPEFSGFDVVKSLRSIAAYQTLPILAMTANVFVEEKEKMMREGFNELLFKPFQERALVACLSRVFPDRATKGQPINPEPNADKHDHFDLKDMRRFCMGDEDLLMDILKDLIKDTQNDMTKLKKARLNDRWDQVLEICHQLGSRLGQIKSPSGELARKVENSLKLGTHNGMEDVLNLLDIEVKNLLAALSDLVYAPESYS</sequence>
<keyword evidence="10" id="KW-0902">Two-component regulatory system</keyword>
<evidence type="ECO:0000256" key="5">
    <source>
        <dbReference type="ARBA" id="ARBA00022553"/>
    </source>
</evidence>
<reference evidence="17" key="1">
    <citation type="submission" date="2016-11" db="EMBL/GenBank/DDBJ databases">
        <authorList>
            <person name="Varghese N."/>
            <person name="Submissions S."/>
        </authorList>
    </citation>
    <scope>NUCLEOTIDE SEQUENCE [LARGE SCALE GENOMIC DNA]</scope>
    <source>
        <strain evidence="17">DSM 15292</strain>
    </source>
</reference>
<evidence type="ECO:0000256" key="3">
    <source>
        <dbReference type="ARBA" id="ARBA00012438"/>
    </source>
</evidence>
<proteinExistence type="predicted"/>
<evidence type="ECO:0000313" key="17">
    <source>
        <dbReference type="Proteomes" id="UP000185221"/>
    </source>
</evidence>
<dbReference type="GO" id="GO:0005886">
    <property type="term" value="C:plasma membrane"/>
    <property type="evidence" value="ECO:0007669"/>
    <property type="project" value="UniProtKB-SubCell"/>
</dbReference>
<evidence type="ECO:0000256" key="10">
    <source>
        <dbReference type="ARBA" id="ARBA00023012"/>
    </source>
</evidence>
<dbReference type="CDD" id="cd16922">
    <property type="entry name" value="HATPase_EvgS-ArcB-TorS-like"/>
    <property type="match status" value="1"/>
</dbReference>
<dbReference type="InterPro" id="IPR036890">
    <property type="entry name" value="HATPase_C_sf"/>
</dbReference>
<evidence type="ECO:0000256" key="12">
    <source>
        <dbReference type="PROSITE-ProRule" id="PRU00169"/>
    </source>
</evidence>
<feature type="transmembrane region" description="Helical" evidence="13">
    <location>
        <begin position="308"/>
        <end position="331"/>
    </location>
</feature>
<feature type="domain" description="Response regulatory" evidence="15">
    <location>
        <begin position="602"/>
        <end position="718"/>
    </location>
</feature>
<keyword evidence="7" id="KW-0547">Nucleotide-binding</keyword>
<dbReference type="InterPro" id="IPR011006">
    <property type="entry name" value="CheY-like_superfamily"/>
</dbReference>
<dbReference type="SUPFAM" id="SSF47384">
    <property type="entry name" value="Homodimeric domain of signal transducing histidine kinase"/>
    <property type="match status" value="1"/>
</dbReference>
<evidence type="ECO:0000256" key="13">
    <source>
        <dbReference type="SAM" id="Phobius"/>
    </source>
</evidence>
<keyword evidence="9 13" id="KW-1133">Transmembrane helix</keyword>
<dbReference type="InterPro" id="IPR003594">
    <property type="entry name" value="HATPase_dom"/>
</dbReference>
<comment type="catalytic activity">
    <reaction evidence="1">
        <text>ATP + protein L-histidine = ADP + protein N-phospho-L-histidine.</text>
        <dbReference type="EC" id="2.7.13.3"/>
    </reaction>
</comment>
<evidence type="ECO:0000256" key="4">
    <source>
        <dbReference type="ARBA" id="ARBA00022475"/>
    </source>
</evidence>
<dbReference type="Gene3D" id="3.40.50.2300">
    <property type="match status" value="1"/>
</dbReference>
<dbReference type="InterPro" id="IPR005467">
    <property type="entry name" value="His_kinase_dom"/>
</dbReference>
<dbReference type="SMART" id="SM00448">
    <property type="entry name" value="REC"/>
    <property type="match status" value="1"/>
</dbReference>
<dbReference type="SMART" id="SM00388">
    <property type="entry name" value="HisKA"/>
    <property type="match status" value="1"/>
</dbReference>
<dbReference type="PANTHER" id="PTHR45339:SF1">
    <property type="entry name" value="HYBRID SIGNAL TRANSDUCTION HISTIDINE KINASE J"/>
    <property type="match status" value="1"/>
</dbReference>
<keyword evidence="11 13" id="KW-0472">Membrane</keyword>
<accession>A0A1N6EP24</accession>
<dbReference type="Gene3D" id="1.20.120.160">
    <property type="entry name" value="HPT domain"/>
    <property type="match status" value="1"/>
</dbReference>
<keyword evidence="16" id="KW-0808">Transferase</keyword>
<evidence type="ECO:0000259" key="14">
    <source>
        <dbReference type="PROSITE" id="PS50109"/>
    </source>
</evidence>
<dbReference type="SUPFAM" id="SSF52172">
    <property type="entry name" value="CheY-like"/>
    <property type="match status" value="1"/>
</dbReference>
<dbReference type="PRINTS" id="PR00344">
    <property type="entry name" value="BCTRLSENSOR"/>
</dbReference>